<evidence type="ECO:0000256" key="1">
    <source>
        <dbReference type="SAM" id="MobiDB-lite"/>
    </source>
</evidence>
<evidence type="ECO:0000313" key="3">
    <source>
        <dbReference type="Proteomes" id="UP000824120"/>
    </source>
</evidence>
<keyword evidence="3" id="KW-1185">Reference proteome</keyword>
<organism evidence="2 3">
    <name type="scientific">Solanum commersonii</name>
    <name type="common">Commerson's wild potato</name>
    <name type="synonym">Commerson's nightshade</name>
    <dbReference type="NCBI Taxonomy" id="4109"/>
    <lineage>
        <taxon>Eukaryota</taxon>
        <taxon>Viridiplantae</taxon>
        <taxon>Streptophyta</taxon>
        <taxon>Embryophyta</taxon>
        <taxon>Tracheophyta</taxon>
        <taxon>Spermatophyta</taxon>
        <taxon>Magnoliopsida</taxon>
        <taxon>eudicotyledons</taxon>
        <taxon>Gunneridae</taxon>
        <taxon>Pentapetalae</taxon>
        <taxon>asterids</taxon>
        <taxon>lamiids</taxon>
        <taxon>Solanales</taxon>
        <taxon>Solanaceae</taxon>
        <taxon>Solanoideae</taxon>
        <taxon>Solaneae</taxon>
        <taxon>Solanum</taxon>
    </lineage>
</organism>
<protein>
    <submittedName>
        <fullName evidence="2">Uncharacterized protein</fullName>
    </submittedName>
</protein>
<feature type="compositionally biased region" description="Basic residues" evidence="1">
    <location>
        <begin position="61"/>
        <end position="70"/>
    </location>
</feature>
<proteinExistence type="predicted"/>
<name>A0A9J6AZK3_SOLCO</name>
<dbReference type="AlphaFoldDB" id="A0A9J6AZK3"/>
<gene>
    <name evidence="2" type="ORF">H5410_001629</name>
</gene>
<dbReference type="Proteomes" id="UP000824120">
    <property type="component" value="Chromosome 1"/>
</dbReference>
<dbReference type="EMBL" id="JACXVP010000001">
    <property type="protein sequence ID" value="KAG5629912.1"/>
    <property type="molecule type" value="Genomic_DNA"/>
</dbReference>
<reference evidence="2 3" key="1">
    <citation type="submission" date="2020-09" db="EMBL/GenBank/DDBJ databases">
        <title>De no assembly of potato wild relative species, Solanum commersonii.</title>
        <authorList>
            <person name="Cho K."/>
        </authorList>
    </citation>
    <scope>NUCLEOTIDE SEQUENCE [LARGE SCALE GENOMIC DNA]</scope>
    <source>
        <strain evidence="2">LZ3.2</strain>
        <tissue evidence="2">Leaf</tissue>
    </source>
</reference>
<sequence>MKRRKEEPLEQVLKTSASFKGFEAKKIYEGNGQWRGHGGCGGHGKGRSYTNHFNNEDKSHQSFRGRGRGQ</sequence>
<evidence type="ECO:0000313" key="2">
    <source>
        <dbReference type="EMBL" id="KAG5629912.1"/>
    </source>
</evidence>
<accession>A0A9J6AZK3</accession>
<comment type="caution">
    <text evidence="2">The sequence shown here is derived from an EMBL/GenBank/DDBJ whole genome shotgun (WGS) entry which is preliminary data.</text>
</comment>
<feature type="region of interest" description="Disordered" evidence="1">
    <location>
        <begin position="36"/>
        <end position="70"/>
    </location>
</feature>